<reference evidence="1" key="1">
    <citation type="journal article" date="2021" name="Proc. Natl. Acad. Sci. U.S.A.">
        <title>A Catalog of Tens of Thousands of Viruses from Human Metagenomes Reveals Hidden Associations with Chronic Diseases.</title>
        <authorList>
            <person name="Tisza M.J."/>
            <person name="Buck C.B."/>
        </authorList>
    </citation>
    <scope>NUCLEOTIDE SEQUENCE</scope>
    <source>
        <strain evidence="1">Ctg2R45</strain>
    </source>
</reference>
<name>A0A8S5VPR5_9CAUD</name>
<proteinExistence type="predicted"/>
<accession>A0A8S5VPR5</accession>
<protein>
    <submittedName>
        <fullName evidence="1">Uncharacterized protein</fullName>
    </submittedName>
</protein>
<organism evidence="1">
    <name type="scientific">Ackermannviridae sp</name>
    <dbReference type="NCBI Taxonomy" id="2831612"/>
    <lineage>
        <taxon>Viruses</taxon>
        <taxon>Duplodnaviria</taxon>
        <taxon>Heunggongvirae</taxon>
        <taxon>Uroviricota</taxon>
        <taxon>Caudoviricetes</taxon>
        <taxon>Pantevenvirales</taxon>
        <taxon>Ackermannviridae</taxon>
    </lineage>
</organism>
<dbReference type="EMBL" id="BK035339">
    <property type="protein sequence ID" value="DAG94384.1"/>
    <property type="molecule type" value="Genomic_DNA"/>
</dbReference>
<sequence length="31" mass="3707">MWKPPLKCSLYLQYKGELERKNAKRRGNLAD</sequence>
<evidence type="ECO:0000313" key="1">
    <source>
        <dbReference type="EMBL" id="DAG94384.1"/>
    </source>
</evidence>